<keyword evidence="12" id="KW-1185">Reference proteome</keyword>
<dbReference type="OrthoDB" id="9806522at2"/>
<dbReference type="PANTHER" id="PTHR43840">
    <property type="entry name" value="MITOCHONDRIAL METAL TRANSPORTER 1-RELATED"/>
    <property type="match status" value="1"/>
</dbReference>
<comment type="similarity">
    <text evidence="2">Belongs to the cation diffusion facilitator (CDF) transporter (TC 2.A.4) family.</text>
</comment>
<dbReference type="Gene3D" id="3.30.70.1350">
    <property type="entry name" value="Cation efflux protein, cytoplasmic domain"/>
    <property type="match status" value="1"/>
</dbReference>
<dbReference type="PANTHER" id="PTHR43840:SF15">
    <property type="entry name" value="MITOCHONDRIAL METAL TRANSPORTER 1-RELATED"/>
    <property type="match status" value="1"/>
</dbReference>
<dbReference type="EMBL" id="QSLN01000007">
    <property type="protein sequence ID" value="RDV82988.1"/>
    <property type="molecule type" value="Genomic_DNA"/>
</dbReference>
<sequence length="415" mass="45523">MQRLSEAQRVASLSVLLNLAVTAAKGILAFLTGSTALWAETLHSLSDLAASSATWVGIRLARLKSRAFPWGLYKVENLVSLLIAGVVFFAGYEIFREGVLGQRQVELTNLSVAVPGLAAIIVAVFLFSWYEKRKGEEYNSPALKADALHLRADSVSALVVLVSLVGAWLGYPFLEKIATVVVILFLARAGGEIMVDALRGLLDASVDYATLDKIRETIARDPRVTGIKRIMARNSGSVIFVVAEITLRSHSLKEAHAISEEIEEAVKEAVPGIERVTIHYEPEEKDYLTVAVPLAGLRGEISEHFGSAPYLALLKVDRQTWEVKEQITLPNPFLREEKGKGMKLAHFLVERGVDLVLTQESLEEKGPAYLFEAADVSYRTIAHRDLAAVIEDLGELIARREERTEVRGTGPGRKG</sequence>
<evidence type="ECO:0000259" key="10">
    <source>
        <dbReference type="Pfam" id="PF16916"/>
    </source>
</evidence>
<keyword evidence="4 7" id="KW-0812">Transmembrane</keyword>
<keyword evidence="6 7" id="KW-0472">Membrane</keyword>
<evidence type="ECO:0000256" key="5">
    <source>
        <dbReference type="ARBA" id="ARBA00022989"/>
    </source>
</evidence>
<dbReference type="RefSeq" id="WP_115792632.1">
    <property type="nucleotide sequence ID" value="NZ_QSLN01000007.1"/>
</dbReference>
<dbReference type="InterPro" id="IPR036837">
    <property type="entry name" value="Cation_efflux_CTD_sf"/>
</dbReference>
<dbReference type="Gene3D" id="3.30.420.130">
    <property type="entry name" value="Dinitrogenase iron-molybdenum cofactor biosynthesis domain"/>
    <property type="match status" value="1"/>
</dbReference>
<dbReference type="InterPro" id="IPR003731">
    <property type="entry name" value="Di-Nase_FeMo-co_biosynth"/>
</dbReference>
<evidence type="ECO:0000256" key="4">
    <source>
        <dbReference type="ARBA" id="ARBA00022692"/>
    </source>
</evidence>
<dbReference type="InterPro" id="IPR058533">
    <property type="entry name" value="Cation_efflux_TM"/>
</dbReference>
<dbReference type="SUPFAM" id="SSF53146">
    <property type="entry name" value="Nitrogenase accessory factor-like"/>
    <property type="match status" value="1"/>
</dbReference>
<feature type="domain" description="Cation efflux protein transmembrane" evidence="8">
    <location>
        <begin position="13"/>
        <end position="202"/>
    </location>
</feature>
<comment type="subcellular location">
    <subcellularLocation>
        <location evidence="1">Membrane</location>
        <topology evidence="1">Multi-pass membrane protein</topology>
    </subcellularLocation>
</comment>
<comment type="caution">
    <text evidence="11">The sequence shown here is derived from an EMBL/GenBank/DDBJ whole genome shotgun (WGS) entry which is preliminary data.</text>
</comment>
<feature type="transmembrane region" description="Helical" evidence="7">
    <location>
        <begin position="12"/>
        <end position="31"/>
    </location>
</feature>
<dbReference type="GO" id="GO:0008324">
    <property type="term" value="F:monoatomic cation transmembrane transporter activity"/>
    <property type="evidence" value="ECO:0007669"/>
    <property type="project" value="InterPro"/>
</dbReference>
<name>A0A3D8P4F1_9THEO</name>
<accession>A0A3D8P4F1</accession>
<feature type="domain" description="Dinitrogenase iron-molybdenum cofactor biosynthesis" evidence="9">
    <location>
        <begin position="299"/>
        <end position="361"/>
    </location>
</feature>
<dbReference type="InterPro" id="IPR002524">
    <property type="entry name" value="Cation_efflux"/>
</dbReference>
<reference evidence="11 12" key="1">
    <citation type="submission" date="2018-08" db="EMBL/GenBank/DDBJ databases">
        <title>Form III RuBisCO-mediated autotrophy in Thermodesulfobium bacteria.</title>
        <authorList>
            <person name="Toshchakov S.V."/>
            <person name="Kublanov I.V."/>
            <person name="Frolov E."/>
            <person name="Bonch-Osmolovskaya E.A."/>
            <person name="Tourova T.P."/>
            <person name="Chernych N.A."/>
            <person name="Lebedinsky A.V."/>
        </authorList>
    </citation>
    <scope>NUCLEOTIDE SEQUENCE [LARGE SCALE GENOMIC DNA]</scope>
    <source>
        <strain evidence="11 12">SR</strain>
    </source>
</reference>
<evidence type="ECO:0000256" key="7">
    <source>
        <dbReference type="SAM" id="Phobius"/>
    </source>
</evidence>
<protein>
    <submittedName>
        <fullName evidence="11">Cation diffusion facilitator family transporter</fullName>
    </submittedName>
</protein>
<keyword evidence="3" id="KW-0813">Transport</keyword>
<dbReference type="Pfam" id="PF02579">
    <property type="entry name" value="Nitro_FeMo-Co"/>
    <property type="match status" value="1"/>
</dbReference>
<evidence type="ECO:0000256" key="1">
    <source>
        <dbReference type="ARBA" id="ARBA00004141"/>
    </source>
</evidence>
<evidence type="ECO:0000256" key="3">
    <source>
        <dbReference type="ARBA" id="ARBA00022448"/>
    </source>
</evidence>
<dbReference type="Gene3D" id="1.20.1510.10">
    <property type="entry name" value="Cation efflux protein transmembrane domain"/>
    <property type="match status" value="1"/>
</dbReference>
<dbReference type="NCBIfam" id="TIGR01297">
    <property type="entry name" value="CDF"/>
    <property type="match status" value="1"/>
</dbReference>
<dbReference type="InterPro" id="IPR036105">
    <property type="entry name" value="DiNase_FeMo-co_biosyn_sf"/>
</dbReference>
<dbReference type="Pfam" id="PF16916">
    <property type="entry name" value="ZT_dimer"/>
    <property type="match status" value="1"/>
</dbReference>
<dbReference type="InterPro" id="IPR027469">
    <property type="entry name" value="Cation_efflux_TMD_sf"/>
</dbReference>
<dbReference type="InterPro" id="IPR050291">
    <property type="entry name" value="CDF_Transporter"/>
</dbReference>
<gene>
    <name evidence="11" type="ORF">DXX99_06210</name>
</gene>
<dbReference type="AlphaFoldDB" id="A0A3D8P4F1"/>
<evidence type="ECO:0000313" key="11">
    <source>
        <dbReference type="EMBL" id="RDV82988.1"/>
    </source>
</evidence>
<keyword evidence="5 7" id="KW-1133">Transmembrane helix</keyword>
<dbReference type="SUPFAM" id="SSF161111">
    <property type="entry name" value="Cation efflux protein transmembrane domain-like"/>
    <property type="match status" value="1"/>
</dbReference>
<dbReference type="SUPFAM" id="SSF160240">
    <property type="entry name" value="Cation efflux protein cytoplasmic domain-like"/>
    <property type="match status" value="1"/>
</dbReference>
<dbReference type="GO" id="GO:0016020">
    <property type="term" value="C:membrane"/>
    <property type="evidence" value="ECO:0007669"/>
    <property type="project" value="UniProtKB-SubCell"/>
</dbReference>
<feature type="transmembrane region" description="Helical" evidence="7">
    <location>
        <begin position="78"/>
        <end position="95"/>
    </location>
</feature>
<evidence type="ECO:0000256" key="6">
    <source>
        <dbReference type="ARBA" id="ARBA00023136"/>
    </source>
</evidence>
<dbReference type="InterPro" id="IPR027470">
    <property type="entry name" value="Cation_efflux_CTD"/>
</dbReference>
<organism evidence="11 12">
    <name type="scientific">Ammonifex thiophilus</name>
    <dbReference type="NCBI Taxonomy" id="444093"/>
    <lineage>
        <taxon>Bacteria</taxon>
        <taxon>Bacillati</taxon>
        <taxon>Bacillota</taxon>
        <taxon>Clostridia</taxon>
        <taxon>Thermoanaerobacterales</taxon>
        <taxon>Thermoanaerobacteraceae</taxon>
        <taxon>Ammonifex</taxon>
    </lineage>
</organism>
<evidence type="ECO:0000259" key="8">
    <source>
        <dbReference type="Pfam" id="PF01545"/>
    </source>
</evidence>
<feature type="domain" description="Cation efflux protein cytoplasmic" evidence="10">
    <location>
        <begin position="209"/>
        <end position="283"/>
    </location>
</feature>
<feature type="transmembrane region" description="Helical" evidence="7">
    <location>
        <begin position="107"/>
        <end position="130"/>
    </location>
</feature>
<evidence type="ECO:0000313" key="12">
    <source>
        <dbReference type="Proteomes" id="UP000256329"/>
    </source>
</evidence>
<evidence type="ECO:0000259" key="9">
    <source>
        <dbReference type="Pfam" id="PF02579"/>
    </source>
</evidence>
<dbReference type="Pfam" id="PF01545">
    <property type="entry name" value="Cation_efflux"/>
    <property type="match status" value="1"/>
</dbReference>
<evidence type="ECO:0000256" key="2">
    <source>
        <dbReference type="ARBA" id="ARBA00008114"/>
    </source>
</evidence>
<dbReference type="Proteomes" id="UP000256329">
    <property type="component" value="Unassembled WGS sequence"/>
</dbReference>
<proteinExistence type="inferred from homology"/>